<reference evidence="4" key="2">
    <citation type="journal article" date="2014" name="Nat. Commun.">
        <title>The cavefish genome reveals candidate genes for eye loss.</title>
        <authorList>
            <person name="McGaugh S.E."/>
            <person name="Gross J.B."/>
            <person name="Aken B."/>
            <person name="Blin M."/>
            <person name="Borowsky R."/>
            <person name="Chalopin D."/>
            <person name="Hinaux H."/>
            <person name="Jeffery W.R."/>
            <person name="Keene A."/>
            <person name="Ma L."/>
            <person name="Minx P."/>
            <person name="Murphy D."/>
            <person name="O'Quin K.E."/>
            <person name="Retaux S."/>
            <person name="Rohner N."/>
            <person name="Searle S.M."/>
            <person name="Stahl B.A."/>
            <person name="Tabin C."/>
            <person name="Volff J.N."/>
            <person name="Yoshizawa M."/>
            <person name="Warren W.C."/>
        </authorList>
    </citation>
    <scope>NUCLEOTIDE SEQUENCE [LARGE SCALE GENOMIC DNA]</scope>
    <source>
        <strain evidence="4">female</strain>
    </source>
</reference>
<dbReference type="Gene3D" id="3.30.420.10">
    <property type="entry name" value="Ribonuclease H-like superfamily/Ribonuclease H"/>
    <property type="match status" value="1"/>
</dbReference>
<dbReference type="InterPro" id="IPR012337">
    <property type="entry name" value="RNaseH-like_sf"/>
</dbReference>
<name>A0A3B1KG74_ASTMX</name>
<dbReference type="AlphaFoldDB" id="A0A3B1KG74"/>
<evidence type="ECO:0000313" key="4">
    <source>
        <dbReference type="Proteomes" id="UP000018467"/>
    </source>
</evidence>
<reference evidence="4" key="1">
    <citation type="submission" date="2013-03" db="EMBL/GenBank/DDBJ databases">
        <authorList>
            <person name="Jeffery W."/>
            <person name="Warren W."/>
            <person name="Wilson R.K."/>
        </authorList>
    </citation>
    <scope>NUCLEOTIDE SEQUENCE</scope>
    <source>
        <strain evidence="4">female</strain>
    </source>
</reference>
<dbReference type="InterPro" id="IPR036397">
    <property type="entry name" value="RNaseH_sf"/>
</dbReference>
<dbReference type="Ensembl" id="ENSAMXT00000041366.1">
    <property type="protein sequence ID" value="ENSAMXP00000052881.1"/>
    <property type="gene ID" value="ENSAMXG00000043402.1"/>
</dbReference>
<organism evidence="3 4">
    <name type="scientific">Astyanax mexicanus</name>
    <name type="common">Blind cave fish</name>
    <name type="synonym">Astyanax fasciatus mexicanus</name>
    <dbReference type="NCBI Taxonomy" id="7994"/>
    <lineage>
        <taxon>Eukaryota</taxon>
        <taxon>Metazoa</taxon>
        <taxon>Chordata</taxon>
        <taxon>Craniata</taxon>
        <taxon>Vertebrata</taxon>
        <taxon>Euteleostomi</taxon>
        <taxon>Actinopterygii</taxon>
        <taxon>Neopterygii</taxon>
        <taxon>Teleostei</taxon>
        <taxon>Ostariophysi</taxon>
        <taxon>Characiformes</taxon>
        <taxon>Characoidei</taxon>
        <taxon>Acestrorhamphidae</taxon>
        <taxon>Acestrorhamphinae</taxon>
        <taxon>Astyanax</taxon>
    </lineage>
</organism>
<feature type="compositionally biased region" description="Basic residues" evidence="1">
    <location>
        <begin position="226"/>
        <end position="235"/>
    </location>
</feature>
<protein>
    <recommendedName>
        <fullName evidence="2">Integrase catalytic domain-containing protein</fullName>
    </recommendedName>
</protein>
<dbReference type="PANTHER" id="PTHR37984:SF13">
    <property type="entry name" value="RIBONUCLEASE H"/>
    <property type="match status" value="1"/>
</dbReference>
<dbReference type="GO" id="GO:0015074">
    <property type="term" value="P:DNA integration"/>
    <property type="evidence" value="ECO:0007669"/>
    <property type="project" value="InterPro"/>
</dbReference>
<dbReference type="SUPFAM" id="SSF53098">
    <property type="entry name" value="Ribonuclease H-like"/>
    <property type="match status" value="1"/>
</dbReference>
<evidence type="ECO:0000313" key="3">
    <source>
        <dbReference type="Ensembl" id="ENSAMXP00000052881.1"/>
    </source>
</evidence>
<proteinExistence type="predicted"/>
<accession>A0A3B1KG74</accession>
<dbReference type="InParanoid" id="A0A3B1KG74"/>
<dbReference type="GeneTree" id="ENSGT00940000175143"/>
<keyword evidence="4" id="KW-1185">Reference proteome</keyword>
<dbReference type="PROSITE" id="PS50994">
    <property type="entry name" value="INTEGRASE"/>
    <property type="match status" value="1"/>
</dbReference>
<feature type="region of interest" description="Disordered" evidence="1">
    <location>
        <begin position="195"/>
        <end position="242"/>
    </location>
</feature>
<sequence>MAMLTFSIQGLPEMIVSDNGACFMSAEFKEFMIKNGITHVTSAPFHASSNGLAERAVQTFKTMMKKAGEGSISTKVARVLFSYRITPQSTTGKSPAEMLQGRQLRSTLDLVHPDLKRRVIEKQDKQKKSHDKQCQGREFEQGVVVMTRNFSHGPKWIRGLIEEVTGPVSYKVRLGDGKIVRRHVDQILAGTKDFVKDSEIPHPQGPSVSASVSTHDSQSAETTLRRSQRTVRKPTHLQDYEQ</sequence>
<dbReference type="PANTHER" id="PTHR37984">
    <property type="entry name" value="PROTEIN CBG26694"/>
    <property type="match status" value="1"/>
</dbReference>
<evidence type="ECO:0000256" key="1">
    <source>
        <dbReference type="SAM" id="MobiDB-lite"/>
    </source>
</evidence>
<feature type="compositionally biased region" description="Polar residues" evidence="1">
    <location>
        <begin position="206"/>
        <end position="222"/>
    </location>
</feature>
<feature type="domain" description="Integrase catalytic" evidence="2">
    <location>
        <begin position="1"/>
        <end position="103"/>
    </location>
</feature>
<dbReference type="InterPro" id="IPR050951">
    <property type="entry name" value="Retrovirus_Pol_polyprotein"/>
</dbReference>
<reference evidence="3" key="4">
    <citation type="submission" date="2025-09" db="UniProtKB">
        <authorList>
            <consortium name="Ensembl"/>
        </authorList>
    </citation>
    <scope>IDENTIFICATION</scope>
</reference>
<reference evidence="3" key="3">
    <citation type="submission" date="2025-08" db="UniProtKB">
        <authorList>
            <consortium name="Ensembl"/>
        </authorList>
    </citation>
    <scope>IDENTIFICATION</scope>
</reference>
<dbReference type="Proteomes" id="UP000018467">
    <property type="component" value="Unassembled WGS sequence"/>
</dbReference>
<evidence type="ECO:0000259" key="2">
    <source>
        <dbReference type="PROSITE" id="PS50994"/>
    </source>
</evidence>
<dbReference type="GO" id="GO:0003676">
    <property type="term" value="F:nucleic acid binding"/>
    <property type="evidence" value="ECO:0007669"/>
    <property type="project" value="InterPro"/>
</dbReference>
<dbReference type="InterPro" id="IPR001584">
    <property type="entry name" value="Integrase_cat-core"/>
</dbReference>